<reference evidence="7 8" key="1">
    <citation type="journal article" date="2011" name="BMC Genomics">
        <title>Comparative genome analysis and genome-guided physiological analysis of Roseobacter litoralis.</title>
        <authorList>
            <person name="Kalhoefer D."/>
            <person name="Thole S."/>
            <person name="Voget S."/>
            <person name="Lehmann R."/>
            <person name="Liesegang H."/>
            <person name="Wollher A."/>
            <person name="Daniel R."/>
            <person name="Simon M."/>
            <person name="Brinkhoff T."/>
        </authorList>
    </citation>
    <scope>NUCLEOTIDE SEQUENCE [LARGE SCALE GENOMIC DNA]</scope>
    <source>
        <strain evidence="8">ATCC 49566 / DSM 6996 / JCM 21268 / NBRC 15278 / OCh 149</strain>
    </source>
</reference>
<dbReference type="Gene3D" id="2.40.50.100">
    <property type="match status" value="1"/>
</dbReference>
<dbReference type="Pfam" id="PF12697">
    <property type="entry name" value="Abhydrolase_6"/>
    <property type="match status" value="1"/>
</dbReference>
<feature type="domain" description="Lipoyl-binding" evidence="5">
    <location>
        <begin position="2"/>
        <end position="76"/>
    </location>
</feature>
<dbReference type="InterPro" id="IPR011053">
    <property type="entry name" value="Single_hybrid_motif"/>
</dbReference>
<dbReference type="NCBIfam" id="NF011457">
    <property type="entry name" value="PRK14875.1"/>
    <property type="match status" value="1"/>
</dbReference>
<name>F7ZKJ9_ROSLO</name>
<comment type="similarity">
    <text evidence="2">Belongs to the 2-oxoacid dehydrogenase family.</text>
</comment>
<proteinExistence type="inferred from homology"/>
<evidence type="ECO:0000256" key="2">
    <source>
        <dbReference type="ARBA" id="ARBA00007317"/>
    </source>
</evidence>
<dbReference type="InterPro" id="IPR003016">
    <property type="entry name" value="2-oxoA_DH_lipoyl-BS"/>
</dbReference>
<sequence>MPVEVIMPKVDMDMASGTVSAWHVEIGATVVKGDPLFDIETDKAAMEVEAQNDGVLYHCVPAGTEVAIGQPVAWLYDKDEEVGDAPVATPETVSENTTECSEPASDQAADVPNPLETQTARTDKTRATPRARTLVREAGIDITAVTGSGPRGRIQAKDVPQTSDPAFASPTIFVPETGLLNITYRNGGTRNPIVLIHGFASDTKSWKQIEPFLADHPLIRIDLPCHGKSPNLRISSFSDLVKTVRQTFDDLHLDGTQLIGHSLGGAVALAIADTRPSKVNSLCLIAPAGLGPDINGATLSGIAKASRAESIAPWLKTLVQDDTLISEGYVRSVMATRTQSNMRAAQIALAGIVFPDGTQAFDLKAALSRVEMPTRLIWGRRDKIIPWQHALTAPGNVAIHLFEDTGHLPHIERPEQIGKLLATSI</sequence>
<gene>
    <name evidence="7" type="ordered locus">RLO149_c032620</name>
</gene>
<dbReference type="InterPro" id="IPR036625">
    <property type="entry name" value="E3-bd_dom_sf"/>
</dbReference>
<dbReference type="STRING" id="391595.RLO149_c032620"/>
<evidence type="ECO:0000256" key="3">
    <source>
        <dbReference type="ARBA" id="ARBA00022823"/>
    </source>
</evidence>
<organism evidence="7 8">
    <name type="scientific">Roseobacter litoralis (strain ATCC 49566 / DSM 6996 / JCM 21268 / NBRC 15278 / OCh 149)</name>
    <dbReference type="NCBI Taxonomy" id="391595"/>
    <lineage>
        <taxon>Bacteria</taxon>
        <taxon>Pseudomonadati</taxon>
        <taxon>Pseudomonadota</taxon>
        <taxon>Alphaproteobacteria</taxon>
        <taxon>Rhodobacterales</taxon>
        <taxon>Roseobacteraceae</taxon>
        <taxon>Roseobacter</taxon>
    </lineage>
</organism>
<dbReference type="InterPro" id="IPR050266">
    <property type="entry name" value="AB_hydrolase_sf"/>
</dbReference>
<dbReference type="InterPro" id="IPR000089">
    <property type="entry name" value="Biotin_lipoyl"/>
</dbReference>
<evidence type="ECO:0000259" key="6">
    <source>
        <dbReference type="PROSITE" id="PS51826"/>
    </source>
</evidence>
<dbReference type="ESTHER" id="9rhob-a9hdu2">
    <property type="family name" value="AcoC_BiotinLipoyl-ABH"/>
</dbReference>
<keyword evidence="3" id="KW-0450">Lipoyl</keyword>
<dbReference type="EMBL" id="CP002623">
    <property type="protein sequence ID" value="AEI95213.1"/>
    <property type="molecule type" value="Genomic_DNA"/>
</dbReference>
<dbReference type="Pfam" id="PF02817">
    <property type="entry name" value="E3_binding"/>
    <property type="match status" value="1"/>
</dbReference>
<dbReference type="CDD" id="cd06849">
    <property type="entry name" value="lipoyl_domain"/>
    <property type="match status" value="1"/>
</dbReference>
<evidence type="ECO:0000256" key="4">
    <source>
        <dbReference type="SAM" id="MobiDB-lite"/>
    </source>
</evidence>
<dbReference type="Proteomes" id="UP000001353">
    <property type="component" value="Chromosome"/>
</dbReference>
<comment type="cofactor">
    <cofactor evidence="1">
        <name>(R)-lipoate</name>
        <dbReference type="ChEBI" id="CHEBI:83088"/>
    </cofactor>
</comment>
<evidence type="ECO:0000259" key="5">
    <source>
        <dbReference type="PROSITE" id="PS50968"/>
    </source>
</evidence>
<protein>
    <submittedName>
        <fullName evidence="7">Dihydrolipoyllysine-residue acetyltransferase component of acetoin cleaving system</fullName>
    </submittedName>
</protein>
<feature type="compositionally biased region" description="Polar residues" evidence="4">
    <location>
        <begin position="91"/>
        <end position="100"/>
    </location>
</feature>
<dbReference type="RefSeq" id="WP_013963121.1">
    <property type="nucleotide sequence ID" value="NC_015730.1"/>
</dbReference>
<evidence type="ECO:0000256" key="1">
    <source>
        <dbReference type="ARBA" id="ARBA00001938"/>
    </source>
</evidence>
<dbReference type="PROSITE" id="PS51826">
    <property type="entry name" value="PSBD"/>
    <property type="match status" value="1"/>
</dbReference>
<feature type="domain" description="Peripheral subunit-binding (PSBD)" evidence="6">
    <location>
        <begin position="126"/>
        <end position="163"/>
    </location>
</feature>
<dbReference type="HOGENOM" id="CLU_020336_13_2_5"/>
<accession>F7ZKJ9</accession>
<dbReference type="PROSITE" id="PS50968">
    <property type="entry name" value="BIOTINYL_LIPOYL"/>
    <property type="match status" value="1"/>
</dbReference>
<feature type="region of interest" description="Disordered" evidence="4">
    <location>
        <begin position="87"/>
        <end position="111"/>
    </location>
</feature>
<dbReference type="SUPFAM" id="SSF53474">
    <property type="entry name" value="alpha/beta-Hydrolases"/>
    <property type="match status" value="1"/>
</dbReference>
<dbReference type="KEGG" id="rli:RLO149_c032620"/>
<dbReference type="PROSITE" id="PS00189">
    <property type="entry name" value="LIPOYL"/>
    <property type="match status" value="1"/>
</dbReference>
<dbReference type="Gene3D" id="3.40.50.1820">
    <property type="entry name" value="alpha/beta hydrolase"/>
    <property type="match status" value="1"/>
</dbReference>
<dbReference type="GO" id="GO:0016746">
    <property type="term" value="F:acyltransferase activity"/>
    <property type="evidence" value="ECO:0007669"/>
    <property type="project" value="InterPro"/>
</dbReference>
<dbReference type="InterPro" id="IPR029058">
    <property type="entry name" value="AB_hydrolase_fold"/>
</dbReference>
<dbReference type="PRINTS" id="PR00111">
    <property type="entry name" value="ABHYDROLASE"/>
</dbReference>
<dbReference type="InterPro" id="IPR000073">
    <property type="entry name" value="AB_hydrolase_1"/>
</dbReference>
<dbReference type="SUPFAM" id="SSF51230">
    <property type="entry name" value="Single hybrid motif"/>
    <property type="match status" value="1"/>
</dbReference>
<dbReference type="OrthoDB" id="9779853at2"/>
<evidence type="ECO:0000313" key="7">
    <source>
        <dbReference type="EMBL" id="AEI95213.1"/>
    </source>
</evidence>
<dbReference type="AlphaFoldDB" id="F7ZKJ9"/>
<dbReference type="SUPFAM" id="SSF47005">
    <property type="entry name" value="Peripheral subunit-binding domain of 2-oxo acid dehydrogenase complex"/>
    <property type="match status" value="1"/>
</dbReference>
<dbReference type="Gene3D" id="4.10.320.10">
    <property type="entry name" value="E3-binding domain"/>
    <property type="match status" value="1"/>
</dbReference>
<dbReference type="InterPro" id="IPR004167">
    <property type="entry name" value="PSBD"/>
</dbReference>
<dbReference type="eggNOG" id="COG0508">
    <property type="taxonomic scope" value="Bacteria"/>
</dbReference>
<keyword evidence="8" id="KW-1185">Reference proteome</keyword>
<dbReference type="PANTHER" id="PTHR43798">
    <property type="entry name" value="MONOACYLGLYCEROL LIPASE"/>
    <property type="match status" value="1"/>
</dbReference>
<dbReference type="Pfam" id="PF00364">
    <property type="entry name" value="Biotin_lipoyl"/>
    <property type="match status" value="1"/>
</dbReference>
<evidence type="ECO:0000313" key="8">
    <source>
        <dbReference type="Proteomes" id="UP000001353"/>
    </source>
</evidence>
<dbReference type="eggNOG" id="COG0596">
    <property type="taxonomic scope" value="Bacteria"/>
</dbReference>